<dbReference type="RefSeq" id="WP_134358880.1">
    <property type="nucleotide sequence ID" value="NZ_CP038033.1"/>
</dbReference>
<sequence>MKTDPVFCQTPVDPETTQLKIGVESETYYFCSSNCKDKFKRHPKKTKQPTLTRWQYGKVRLMGWLGYWIITIICRTIRWESQGDKYLEQIYAAGSRAILTFWHGRIFPATWYWRNRGIIVMASMNLDGEAMTHCIQRHGYSAVRGSSSRGGLKALSAMVKEIQQGRDAAFTIDGPRGPRHVAKVGPVILARKTGAAISCFHVSMKHKIQLNSWDGFQIPIPFTRAIVLKAPPIWVPSNASEDKMRQIHMRMQQVLEELCEQGDHWWN</sequence>
<gene>
    <name evidence="2" type="ORF">E3U44_14725</name>
</gene>
<dbReference type="Proteomes" id="UP000294325">
    <property type="component" value="Chromosome"/>
</dbReference>
<dbReference type="KEGG" id="nwr:E3U44_14725"/>
<dbReference type="CDD" id="cd07983">
    <property type="entry name" value="LPLAT_DUF374-like"/>
    <property type="match status" value="1"/>
</dbReference>
<proteinExistence type="predicted"/>
<reference evidence="2 3" key="1">
    <citation type="submission" date="2019-03" db="EMBL/GenBank/DDBJ databases">
        <title>The genome sequence of Nitrosococcus wardiae strain D1FHST reveals the archetypal metabolic capacity of ammonia-oxidizing Gammaproteobacteria.</title>
        <authorList>
            <person name="Wang L."/>
            <person name="Lim C.K."/>
            <person name="Hanson T.E."/>
            <person name="Dang H."/>
            <person name="Klotz M.G."/>
        </authorList>
    </citation>
    <scope>NUCLEOTIDE SEQUENCE [LARGE SCALE GENOMIC DNA]</scope>
    <source>
        <strain evidence="2 3">D1FHS</strain>
    </source>
</reference>
<name>A0A4P7BZG7_9GAMM</name>
<accession>A0A4P7BZG7</accession>
<dbReference type="AlphaFoldDB" id="A0A4P7BZG7"/>
<feature type="domain" description="TRASH" evidence="1">
    <location>
        <begin position="5"/>
        <end position="43"/>
    </location>
</feature>
<dbReference type="SMART" id="SM00746">
    <property type="entry name" value="TRASH"/>
    <property type="match status" value="1"/>
</dbReference>
<evidence type="ECO:0000259" key="1">
    <source>
        <dbReference type="SMART" id="SM00746"/>
    </source>
</evidence>
<evidence type="ECO:0000313" key="2">
    <source>
        <dbReference type="EMBL" id="QBQ55623.1"/>
    </source>
</evidence>
<keyword evidence="3" id="KW-1185">Reference proteome</keyword>
<dbReference type="GO" id="GO:0016491">
    <property type="term" value="F:oxidoreductase activity"/>
    <property type="evidence" value="ECO:0007669"/>
    <property type="project" value="InterPro"/>
</dbReference>
<dbReference type="Gene3D" id="1.10.620.20">
    <property type="entry name" value="Ribonucleotide Reductase, subunit A"/>
    <property type="match status" value="1"/>
</dbReference>
<dbReference type="InterPro" id="IPR012348">
    <property type="entry name" value="RNR-like"/>
</dbReference>
<protein>
    <submittedName>
        <fullName evidence="2">DUF374 domain-containing protein</fullName>
    </submittedName>
</protein>
<dbReference type="EMBL" id="CP038033">
    <property type="protein sequence ID" value="QBQ55623.1"/>
    <property type="molecule type" value="Genomic_DNA"/>
</dbReference>
<dbReference type="OrthoDB" id="9810508at2"/>
<dbReference type="InterPro" id="IPR011017">
    <property type="entry name" value="TRASH_dom"/>
</dbReference>
<dbReference type="Pfam" id="PF04028">
    <property type="entry name" value="DUF374"/>
    <property type="match status" value="1"/>
</dbReference>
<dbReference type="InterPro" id="IPR007172">
    <property type="entry name" value="DUF374"/>
</dbReference>
<organism evidence="2 3">
    <name type="scientific">Nitrosococcus wardiae</name>
    <dbReference type="NCBI Taxonomy" id="1814290"/>
    <lineage>
        <taxon>Bacteria</taxon>
        <taxon>Pseudomonadati</taxon>
        <taxon>Pseudomonadota</taxon>
        <taxon>Gammaproteobacteria</taxon>
        <taxon>Chromatiales</taxon>
        <taxon>Chromatiaceae</taxon>
        <taxon>Nitrosococcus</taxon>
    </lineage>
</organism>
<dbReference type="InterPro" id="IPR007029">
    <property type="entry name" value="YHS_dom"/>
</dbReference>
<evidence type="ECO:0000313" key="3">
    <source>
        <dbReference type="Proteomes" id="UP000294325"/>
    </source>
</evidence>
<dbReference type="Pfam" id="PF04945">
    <property type="entry name" value="YHS"/>
    <property type="match status" value="1"/>
</dbReference>